<dbReference type="NCBIfam" id="TIGR03319">
    <property type="entry name" value="RNase_Y"/>
    <property type="match status" value="1"/>
</dbReference>
<dbReference type="SMART" id="SM00322">
    <property type="entry name" value="KH"/>
    <property type="match status" value="1"/>
</dbReference>
<protein>
    <recommendedName>
        <fullName evidence="5 6">Ribonuclease Y</fullName>
        <shortName evidence="5">RNase Y</shortName>
        <ecNumber evidence="5 6">3.1.-.-</ecNumber>
    </recommendedName>
</protein>
<dbReference type="GO" id="GO:0006402">
    <property type="term" value="P:mRNA catabolic process"/>
    <property type="evidence" value="ECO:0007669"/>
    <property type="project" value="UniProtKB-UniRule"/>
</dbReference>
<dbReference type="GO" id="GO:0005886">
    <property type="term" value="C:plasma membrane"/>
    <property type="evidence" value="ECO:0007669"/>
    <property type="project" value="UniProtKB-SubCell"/>
</dbReference>
<evidence type="ECO:0000256" key="3">
    <source>
        <dbReference type="ARBA" id="ARBA00022801"/>
    </source>
</evidence>
<dbReference type="CDD" id="cd22431">
    <property type="entry name" value="KH-I_RNaseY"/>
    <property type="match status" value="1"/>
</dbReference>
<dbReference type="SUPFAM" id="SSF54791">
    <property type="entry name" value="Eukaryotic type KH-domain (KH-domain type I)"/>
    <property type="match status" value="1"/>
</dbReference>
<dbReference type="RefSeq" id="WP_038049836.1">
    <property type="nucleotide sequence ID" value="NZ_JMFG01000023.1"/>
</dbReference>
<dbReference type="NCBIfam" id="TIGR00277">
    <property type="entry name" value="HDIG"/>
    <property type="match status" value="1"/>
</dbReference>
<dbReference type="SMART" id="SM00471">
    <property type="entry name" value="HDc"/>
    <property type="match status" value="1"/>
</dbReference>
<keyword evidence="2 5" id="KW-0255">Endonuclease</keyword>
<dbReference type="InterPro" id="IPR022711">
    <property type="entry name" value="RNase_Y_N"/>
</dbReference>
<keyword evidence="5" id="KW-0472">Membrane</keyword>
<dbReference type="InterPro" id="IPR004088">
    <property type="entry name" value="KH_dom_type_1"/>
</dbReference>
<dbReference type="CDD" id="cd00077">
    <property type="entry name" value="HDc"/>
    <property type="match status" value="1"/>
</dbReference>
<dbReference type="InterPro" id="IPR004087">
    <property type="entry name" value="KH_dom"/>
</dbReference>
<dbReference type="GO" id="GO:0003723">
    <property type="term" value="F:RNA binding"/>
    <property type="evidence" value="ECO:0007669"/>
    <property type="project" value="UniProtKB-UniRule"/>
</dbReference>
<feature type="coiled-coil region" evidence="7">
    <location>
        <begin position="24"/>
        <end position="127"/>
    </location>
</feature>
<feature type="coiled-coil region" evidence="7">
    <location>
        <begin position="154"/>
        <end position="190"/>
    </location>
</feature>
<evidence type="ECO:0000256" key="7">
    <source>
        <dbReference type="SAM" id="Coils"/>
    </source>
</evidence>
<organism evidence="9 10">
    <name type="scientific">Thermoanaerobaculum aquaticum</name>
    <dbReference type="NCBI Taxonomy" id="1312852"/>
    <lineage>
        <taxon>Bacteria</taxon>
        <taxon>Pseudomonadati</taxon>
        <taxon>Acidobacteriota</taxon>
        <taxon>Thermoanaerobaculia</taxon>
        <taxon>Thermoanaerobaculales</taxon>
        <taxon>Thermoanaerobaculaceae</taxon>
        <taxon>Thermoanaerobaculum</taxon>
    </lineage>
</organism>
<dbReference type="Gene3D" id="1.10.3210.10">
    <property type="entry name" value="Hypothetical protein af1432"/>
    <property type="match status" value="1"/>
</dbReference>
<dbReference type="STRING" id="1312852.EG19_06015"/>
<dbReference type="HAMAP" id="MF_00335">
    <property type="entry name" value="RNase_Y"/>
    <property type="match status" value="1"/>
</dbReference>
<accession>A0A062XR64</accession>
<keyword evidence="1 5" id="KW-0540">Nuclease</keyword>
<reference evidence="9 10" key="1">
    <citation type="submission" date="2014-04" db="EMBL/GenBank/DDBJ databases">
        <title>The Genome Sequence of Thermoanaerobaculum aquaticum MP-01, The First Cultivated Group 23 Acidobacterium.</title>
        <authorList>
            <person name="Stamps B.W."/>
            <person name="Losey N.A."/>
            <person name="Lawson P.A."/>
            <person name="Stevenson B.S."/>
        </authorList>
    </citation>
    <scope>NUCLEOTIDE SEQUENCE [LARGE SCALE GENOMIC DNA]</scope>
    <source>
        <strain evidence="9 10">MP-01</strain>
    </source>
</reference>
<name>A0A062XR64_9BACT</name>
<comment type="function">
    <text evidence="5">Endoribonuclease that initiates mRNA decay.</text>
</comment>
<dbReference type="PROSITE" id="PS51831">
    <property type="entry name" value="HD"/>
    <property type="match status" value="1"/>
</dbReference>
<dbReference type="Pfam" id="PF01966">
    <property type="entry name" value="HD"/>
    <property type="match status" value="1"/>
</dbReference>
<dbReference type="SUPFAM" id="SSF109604">
    <property type="entry name" value="HD-domain/PDEase-like"/>
    <property type="match status" value="1"/>
</dbReference>
<evidence type="ECO:0000313" key="9">
    <source>
        <dbReference type="EMBL" id="KDA53303.1"/>
    </source>
</evidence>
<dbReference type="EMBL" id="JMFG01000023">
    <property type="protein sequence ID" value="KDA53303.1"/>
    <property type="molecule type" value="Genomic_DNA"/>
</dbReference>
<keyword evidence="5" id="KW-1003">Cell membrane</keyword>
<keyword evidence="10" id="KW-1185">Reference proteome</keyword>
<dbReference type="InterPro" id="IPR006674">
    <property type="entry name" value="HD_domain"/>
</dbReference>
<dbReference type="PROSITE" id="PS50084">
    <property type="entry name" value="KH_TYPE_1"/>
    <property type="match status" value="1"/>
</dbReference>
<evidence type="ECO:0000256" key="1">
    <source>
        <dbReference type="ARBA" id="ARBA00022722"/>
    </source>
</evidence>
<feature type="domain" description="HD" evidence="8">
    <location>
        <begin position="338"/>
        <end position="431"/>
    </location>
</feature>
<keyword evidence="5" id="KW-0812">Transmembrane</keyword>
<dbReference type="Pfam" id="PF12072">
    <property type="entry name" value="RNase_Y_N"/>
    <property type="match status" value="1"/>
</dbReference>
<dbReference type="Pfam" id="PF00013">
    <property type="entry name" value="KH_1"/>
    <property type="match status" value="1"/>
</dbReference>
<gene>
    <name evidence="5" type="primary">rny</name>
    <name evidence="9" type="ORF">EG19_06015</name>
</gene>
<proteinExistence type="inferred from homology"/>
<evidence type="ECO:0000256" key="5">
    <source>
        <dbReference type="HAMAP-Rule" id="MF_00335"/>
    </source>
</evidence>
<comment type="caution">
    <text evidence="9">The sequence shown here is derived from an EMBL/GenBank/DDBJ whole genome shotgun (WGS) entry which is preliminary data.</text>
</comment>
<dbReference type="PANTHER" id="PTHR12826">
    <property type="entry name" value="RIBONUCLEASE Y"/>
    <property type="match status" value="1"/>
</dbReference>
<feature type="transmembrane region" description="Helical" evidence="5">
    <location>
        <begin position="6"/>
        <end position="27"/>
    </location>
</feature>
<comment type="similarity">
    <text evidence="5">Belongs to the RNase Y family.</text>
</comment>
<evidence type="ECO:0000256" key="2">
    <source>
        <dbReference type="ARBA" id="ARBA00022759"/>
    </source>
</evidence>
<dbReference type="InterPro" id="IPR036612">
    <property type="entry name" value="KH_dom_type_1_sf"/>
</dbReference>
<dbReference type="InterPro" id="IPR003607">
    <property type="entry name" value="HD/PDEase_dom"/>
</dbReference>
<dbReference type="GO" id="GO:0004521">
    <property type="term" value="F:RNA endonuclease activity"/>
    <property type="evidence" value="ECO:0007669"/>
    <property type="project" value="UniProtKB-UniRule"/>
</dbReference>
<dbReference type="InterPro" id="IPR017705">
    <property type="entry name" value="Ribonuclease_Y"/>
</dbReference>
<sequence length="522" mass="58245">MGSTVMLAVAGILIVVGVALVLASLRLRKKAESREREAEELSRKLLAAAEQEAQQIVRDAQIAAREKLLAARAEFERETRLVRDDLVGLERRLNEKQRELEDKARALESKEAELKSLEERLSLRETQISLQEDSVAAMVAEARTQLERVAGLTSEQAKQELMRAMENEARMEAAKLIRRIEEEAQQEANNRARKIIATAIQRIAAEYVAESTVAVVDLPNDEMKGRIIGREGRNIRALENATGVDLIVDDTPGAVTLSCFDPLRREVARLSLERLMADGRIHPARIEEVVAKVQAELEEKIFRDGEAAAMEMGFPDLHPELMKLLGRLQYRTSYGQNILAHSKEVARIAAHLAEELGANVKVAKRAALLHDIGKAVDREMEGTHLTIGRDLLRQYGESEEVIHAMECHHGDVDPRTLEAIIVTAADAISAARPGARREILESYLKRLAQLEAIAGDFAGVQKAYAIQAGRELRIIVEAERISDDEAVWLSRDIAKRIEKELTYPGQIKVTVIRETRAVEYAK</sequence>
<keyword evidence="4 5" id="KW-0694">RNA-binding</keyword>
<dbReference type="EC" id="3.1.-.-" evidence="5 6"/>
<evidence type="ECO:0000259" key="8">
    <source>
        <dbReference type="PROSITE" id="PS51831"/>
    </source>
</evidence>
<comment type="subcellular location">
    <subcellularLocation>
        <location evidence="5">Cell membrane</location>
        <topology evidence="5">Single-pass membrane protein</topology>
    </subcellularLocation>
</comment>
<keyword evidence="3 5" id="KW-0378">Hydrolase</keyword>
<evidence type="ECO:0000313" key="10">
    <source>
        <dbReference type="Proteomes" id="UP000027284"/>
    </source>
</evidence>
<keyword evidence="5" id="KW-1133">Transmembrane helix</keyword>
<dbReference type="AlphaFoldDB" id="A0A062XR64"/>
<keyword evidence="7" id="KW-0175">Coiled coil</keyword>
<evidence type="ECO:0000256" key="4">
    <source>
        <dbReference type="ARBA" id="ARBA00022884"/>
    </source>
</evidence>
<dbReference type="InterPro" id="IPR006675">
    <property type="entry name" value="HDIG_dom"/>
</dbReference>
<dbReference type="Proteomes" id="UP000027284">
    <property type="component" value="Unassembled WGS sequence"/>
</dbReference>
<dbReference type="PANTHER" id="PTHR12826:SF15">
    <property type="entry name" value="RIBONUCLEASE Y"/>
    <property type="match status" value="1"/>
</dbReference>
<evidence type="ECO:0000256" key="6">
    <source>
        <dbReference type="NCBIfam" id="TIGR03319"/>
    </source>
</evidence>
<dbReference type="GO" id="GO:0016787">
    <property type="term" value="F:hydrolase activity"/>
    <property type="evidence" value="ECO:0007669"/>
    <property type="project" value="UniProtKB-KW"/>
</dbReference>